<feature type="domain" description="Integrase catalytic" evidence="6">
    <location>
        <begin position="384"/>
        <end position="518"/>
    </location>
</feature>
<dbReference type="InterPro" id="IPR036875">
    <property type="entry name" value="Znf_CCHC_sf"/>
</dbReference>
<feature type="compositionally biased region" description="Basic and acidic residues" evidence="5">
    <location>
        <begin position="125"/>
        <end position="139"/>
    </location>
</feature>
<evidence type="ECO:0000256" key="1">
    <source>
        <dbReference type="ARBA" id="ARBA00022670"/>
    </source>
</evidence>
<keyword evidence="1" id="KW-0645">Protease</keyword>
<dbReference type="SUPFAM" id="SSF57756">
    <property type="entry name" value="Retrovirus zinc finger-like domains"/>
    <property type="match status" value="1"/>
</dbReference>
<feature type="compositionally biased region" description="Basic and acidic residues" evidence="5">
    <location>
        <begin position="670"/>
        <end position="684"/>
    </location>
</feature>
<dbReference type="InterPro" id="IPR013103">
    <property type="entry name" value="RVT_2"/>
</dbReference>
<dbReference type="Gene3D" id="3.30.420.10">
    <property type="entry name" value="Ribonuclease H-like superfamily/Ribonuclease H"/>
    <property type="match status" value="1"/>
</dbReference>
<dbReference type="InterPro" id="IPR039537">
    <property type="entry name" value="Retrotran_Ty1/copia-like"/>
</dbReference>
<feature type="region of interest" description="Disordered" evidence="5">
    <location>
        <begin position="122"/>
        <end position="141"/>
    </location>
</feature>
<dbReference type="GO" id="GO:0004190">
    <property type="term" value="F:aspartic-type endopeptidase activity"/>
    <property type="evidence" value="ECO:0007669"/>
    <property type="project" value="UniProtKB-KW"/>
</dbReference>
<evidence type="ECO:0000313" key="7">
    <source>
        <dbReference type="EMBL" id="GEU71525.1"/>
    </source>
</evidence>
<sequence length="1134" mass="127242">MTDYSLWEAILNGDSPIPTRVVEGVLQPVVPINSKQRLAQKNKLKAHVSAASVSAVCVKLPASSPPNVDSLSNAMAMLTMRARRFLQKTGRNLGANGPTSMGFDMSKLECFNCHRKRHFARKCRSPKDSRRSGAAEPQRRTVLVETSTSSALVSQGDGIGSYECSYQAEEEPANYALMAFSSNYSSDNEVLSCSKSCSKAYAQLHTQYHKLIDEFHKSKFYVISYQTCLEYVEARLLVYNQNESVFEENIKQLNIEVQLTDIALVALRQKLEKSKQDRDDLKLKFQPSGGYHVVPPPYTGTFMPPKPDLVFNTAPTTVKTDHHAFNVHLSPTKPEQDLSHTTRPSAPIIEDYPIETSISPATPALGNPQYALKDNGVIDSGCSRHMTRNMSYLSDFEELNGGYVAFRGNPKGGKISSKGKIKTATKDETSPILKTFITGLENQLSLKVKVIGSDNGNEFKNSELNQFCRMKGVKKEFSIPKTPQQNSIAERKNKTLIEDARTMLADLILPISFWAEAVNTACKFKGKVNEGFLVRYSVNSKAFRVFNSRTRIVQKTLLVNYLENKPNVACSGPTWLFDIDSLTRTMNYQPVIAGNQTNPSAGFQDKFNAEKVGEEIDQQYVLFPMWSSGFINSQNNKEDDVFDGKEHDFDAKKPESEVILSPSSSAQSRKHNDMTKKEAKGKSHVESFTGYRDLTAEFEDCSNNSSNEVNVAGFIVPTFGQNSLYITNTFSAVVSPTYGKSSFTDASQLPDDPDMPELEDITYSDDEDVIGVEADFNNLESSIPVSLIPTTRIHKDHPVSQIIGDLSSTTQTRSMTRVVKDQGGLSQMFNDDFHNYMFACFLSQEEPRRLNQALKDLRHIQDEGIKYEEVFAPVAKIEAIKLFLAYASFMGFMVYQMNVKSAFLYGTIEEEVYVCQSPGFEDPDHPNKVYKVVKALYGLHQAPRAWYETLATYLLENGFQRGTIDQTLFFKKYKGDILLVQIYVDDIIFGATNKDLCKSFEKLMKDKFQMSFMGELTFFLASTPIDTEKPLLKDPDGEDVDVHTCMSMIGSLVYLTLSRPDIMFADNDVTRLQALVDKKKVVITKAAIREVLRLDDADGVDCLPNEEIFVELARMGYEKPSTKLTFYKAFFLSQ</sequence>
<dbReference type="PANTHER" id="PTHR42648:SF32">
    <property type="entry name" value="RIBONUCLEASE H-LIKE DOMAIN, GAG-PRE-INTEGRASE DOMAIN PROTEIN-RELATED"/>
    <property type="match status" value="1"/>
</dbReference>
<dbReference type="InterPro" id="IPR054722">
    <property type="entry name" value="PolX-like_BBD"/>
</dbReference>
<dbReference type="Pfam" id="PF22936">
    <property type="entry name" value="Pol_BBD"/>
    <property type="match status" value="1"/>
</dbReference>
<dbReference type="InterPro" id="IPR001584">
    <property type="entry name" value="Integrase_cat-core"/>
</dbReference>
<dbReference type="PANTHER" id="PTHR42648">
    <property type="entry name" value="TRANSPOSASE, PUTATIVE-RELATED"/>
    <property type="match status" value="1"/>
</dbReference>
<dbReference type="EMBL" id="BKCJ010006321">
    <property type="protein sequence ID" value="GEU71525.1"/>
    <property type="molecule type" value="Genomic_DNA"/>
</dbReference>
<dbReference type="GO" id="GO:0008270">
    <property type="term" value="F:zinc ion binding"/>
    <property type="evidence" value="ECO:0007669"/>
    <property type="project" value="InterPro"/>
</dbReference>
<evidence type="ECO:0000256" key="4">
    <source>
        <dbReference type="ARBA" id="ARBA00022801"/>
    </source>
</evidence>
<proteinExistence type="predicted"/>
<evidence type="ECO:0000256" key="2">
    <source>
        <dbReference type="ARBA" id="ARBA00022723"/>
    </source>
</evidence>
<protein>
    <recommendedName>
        <fullName evidence="6">Integrase catalytic domain-containing protein</fullName>
    </recommendedName>
</protein>
<dbReference type="InterPro" id="IPR012337">
    <property type="entry name" value="RNaseH-like_sf"/>
</dbReference>
<dbReference type="SUPFAM" id="SSF53098">
    <property type="entry name" value="Ribonuclease H-like"/>
    <property type="match status" value="1"/>
</dbReference>
<feature type="region of interest" description="Disordered" evidence="5">
    <location>
        <begin position="641"/>
        <end position="684"/>
    </location>
</feature>
<evidence type="ECO:0000256" key="5">
    <source>
        <dbReference type="SAM" id="MobiDB-lite"/>
    </source>
</evidence>
<evidence type="ECO:0000256" key="3">
    <source>
        <dbReference type="ARBA" id="ARBA00022750"/>
    </source>
</evidence>
<dbReference type="GO" id="GO:0003676">
    <property type="term" value="F:nucleic acid binding"/>
    <property type="evidence" value="ECO:0007669"/>
    <property type="project" value="InterPro"/>
</dbReference>
<keyword evidence="3" id="KW-0064">Aspartyl protease</keyword>
<dbReference type="GO" id="GO:0015074">
    <property type="term" value="P:DNA integration"/>
    <property type="evidence" value="ECO:0007669"/>
    <property type="project" value="InterPro"/>
</dbReference>
<name>A0A6L2MH52_TANCI</name>
<dbReference type="SUPFAM" id="SSF56672">
    <property type="entry name" value="DNA/RNA polymerases"/>
    <property type="match status" value="1"/>
</dbReference>
<keyword evidence="2" id="KW-0479">Metal-binding</keyword>
<dbReference type="AlphaFoldDB" id="A0A6L2MH52"/>
<dbReference type="InterPro" id="IPR043502">
    <property type="entry name" value="DNA/RNA_pol_sf"/>
</dbReference>
<comment type="caution">
    <text evidence="7">The sequence shown here is derived from an EMBL/GenBank/DDBJ whole genome shotgun (WGS) entry which is preliminary data.</text>
</comment>
<dbReference type="InterPro" id="IPR036397">
    <property type="entry name" value="RNaseH_sf"/>
</dbReference>
<accession>A0A6L2MH52</accession>
<organism evidence="7">
    <name type="scientific">Tanacetum cinerariifolium</name>
    <name type="common">Dalmatian daisy</name>
    <name type="synonym">Chrysanthemum cinerariifolium</name>
    <dbReference type="NCBI Taxonomy" id="118510"/>
    <lineage>
        <taxon>Eukaryota</taxon>
        <taxon>Viridiplantae</taxon>
        <taxon>Streptophyta</taxon>
        <taxon>Embryophyta</taxon>
        <taxon>Tracheophyta</taxon>
        <taxon>Spermatophyta</taxon>
        <taxon>Magnoliopsida</taxon>
        <taxon>eudicotyledons</taxon>
        <taxon>Gunneridae</taxon>
        <taxon>Pentapetalae</taxon>
        <taxon>asterids</taxon>
        <taxon>campanulids</taxon>
        <taxon>Asterales</taxon>
        <taxon>Asteraceae</taxon>
        <taxon>Asteroideae</taxon>
        <taxon>Anthemideae</taxon>
        <taxon>Anthemidinae</taxon>
        <taxon>Tanacetum</taxon>
    </lineage>
</organism>
<dbReference type="GO" id="GO:0006508">
    <property type="term" value="P:proteolysis"/>
    <property type="evidence" value="ECO:0007669"/>
    <property type="project" value="UniProtKB-KW"/>
</dbReference>
<dbReference type="PROSITE" id="PS50994">
    <property type="entry name" value="INTEGRASE"/>
    <property type="match status" value="1"/>
</dbReference>
<reference evidence="7" key="1">
    <citation type="journal article" date="2019" name="Sci. Rep.">
        <title>Draft genome of Tanacetum cinerariifolium, the natural source of mosquito coil.</title>
        <authorList>
            <person name="Yamashiro T."/>
            <person name="Shiraishi A."/>
            <person name="Satake H."/>
            <person name="Nakayama K."/>
        </authorList>
    </citation>
    <scope>NUCLEOTIDE SEQUENCE</scope>
</reference>
<gene>
    <name evidence="7" type="ORF">Tci_043503</name>
</gene>
<keyword evidence="4" id="KW-0378">Hydrolase</keyword>
<evidence type="ECO:0000259" key="6">
    <source>
        <dbReference type="PROSITE" id="PS50994"/>
    </source>
</evidence>
<feature type="compositionally biased region" description="Basic and acidic residues" evidence="5">
    <location>
        <begin position="641"/>
        <end position="656"/>
    </location>
</feature>
<dbReference type="Pfam" id="PF07727">
    <property type="entry name" value="RVT_2"/>
    <property type="match status" value="1"/>
</dbReference>